<evidence type="ECO:0000256" key="9">
    <source>
        <dbReference type="HAMAP-Rule" id="MF_00161"/>
    </source>
</evidence>
<keyword evidence="4 9" id="KW-0812">Transmembrane</keyword>
<sequence length="208" mass="22991">MDQPPPQADATPSPPPSRDTPPRLRAGRSWSAIIVFAVVAMAILVGDLALKYVSFRTVAGVPVQLDPAHPGAGIPLHDPVEVVPYILSLRLTANTGAVFGSMAGWRWVFVVITFIAVAVIFRVFWRSRADAWVFHLGLALILGGALGNLYDRLRYSAVRDMLWLFPETRLWPWLFNLADAALMVGVGLVILMMWLNEMRPRNAEATPH</sequence>
<keyword evidence="7 9" id="KW-1133">Transmembrane helix</keyword>
<gene>
    <name evidence="9" type="primary">lspA</name>
    <name evidence="12" type="ORF">ACERK3_03250</name>
</gene>
<dbReference type="PRINTS" id="PR00781">
    <property type="entry name" value="LIPOSIGPTASE"/>
</dbReference>
<comment type="pathway">
    <text evidence="9">Protein modification; lipoprotein biosynthesis (signal peptide cleavage).</text>
</comment>
<evidence type="ECO:0000256" key="1">
    <source>
        <dbReference type="ARBA" id="ARBA00006139"/>
    </source>
</evidence>
<feature type="transmembrane region" description="Helical" evidence="9">
    <location>
        <begin position="170"/>
        <end position="195"/>
    </location>
</feature>
<dbReference type="InterPro" id="IPR001872">
    <property type="entry name" value="Peptidase_A8"/>
</dbReference>
<comment type="function">
    <text evidence="9">This protein specifically catalyzes the removal of signal peptides from prolipoproteins.</text>
</comment>
<comment type="subcellular location">
    <subcellularLocation>
        <location evidence="9">Cell membrane</location>
        <topology evidence="9">Multi-pass membrane protein</topology>
    </subcellularLocation>
</comment>
<dbReference type="Pfam" id="PF01252">
    <property type="entry name" value="Peptidase_A8"/>
    <property type="match status" value="1"/>
</dbReference>
<evidence type="ECO:0000313" key="13">
    <source>
        <dbReference type="Proteomes" id="UP001575105"/>
    </source>
</evidence>
<comment type="caution">
    <text evidence="12">The sequence shown here is derived from an EMBL/GenBank/DDBJ whole genome shotgun (WGS) entry which is preliminary data.</text>
</comment>
<feature type="transmembrane region" description="Helical" evidence="9">
    <location>
        <begin position="104"/>
        <end position="125"/>
    </location>
</feature>
<organism evidence="12 13">
    <name type="scientific">Natronomicrosphaera hydrolytica</name>
    <dbReference type="NCBI Taxonomy" id="3242702"/>
    <lineage>
        <taxon>Bacteria</taxon>
        <taxon>Pseudomonadati</taxon>
        <taxon>Planctomycetota</taxon>
        <taxon>Phycisphaerae</taxon>
        <taxon>Phycisphaerales</taxon>
        <taxon>Phycisphaeraceae</taxon>
        <taxon>Natronomicrosphaera</taxon>
    </lineage>
</organism>
<evidence type="ECO:0000256" key="3">
    <source>
        <dbReference type="ARBA" id="ARBA00022670"/>
    </source>
</evidence>
<keyword evidence="5 9" id="KW-0064">Aspartyl protease</keyword>
<comment type="similarity">
    <text evidence="1 9 10">Belongs to the peptidase A8 family.</text>
</comment>
<keyword evidence="13" id="KW-1185">Reference proteome</keyword>
<proteinExistence type="inferred from homology"/>
<feature type="region of interest" description="Disordered" evidence="11">
    <location>
        <begin position="1"/>
        <end position="23"/>
    </location>
</feature>
<feature type="active site" evidence="9">
    <location>
        <position position="160"/>
    </location>
</feature>
<keyword evidence="8 9" id="KW-0472">Membrane</keyword>
<dbReference type="PANTHER" id="PTHR33695:SF1">
    <property type="entry name" value="LIPOPROTEIN SIGNAL PEPTIDASE"/>
    <property type="match status" value="1"/>
</dbReference>
<feature type="compositionally biased region" description="Pro residues" evidence="11">
    <location>
        <begin position="1"/>
        <end position="19"/>
    </location>
</feature>
<reference evidence="12 13" key="1">
    <citation type="submission" date="2024-08" db="EMBL/GenBank/DDBJ databases">
        <title>Whole-genome sequencing of halo(alkali)philic microorganisms from hypersaline lakes.</title>
        <authorList>
            <person name="Sorokin D.Y."/>
            <person name="Merkel A.Y."/>
            <person name="Messina E."/>
            <person name="Yakimov M."/>
        </authorList>
    </citation>
    <scope>NUCLEOTIDE SEQUENCE [LARGE SCALE GENOMIC DNA]</scope>
    <source>
        <strain evidence="12 13">AB-hyl4</strain>
    </source>
</reference>
<dbReference type="EC" id="3.4.23.36" evidence="9"/>
<feature type="transmembrane region" description="Helical" evidence="9">
    <location>
        <begin position="30"/>
        <end position="50"/>
    </location>
</feature>
<evidence type="ECO:0000256" key="4">
    <source>
        <dbReference type="ARBA" id="ARBA00022692"/>
    </source>
</evidence>
<dbReference type="PANTHER" id="PTHR33695">
    <property type="entry name" value="LIPOPROTEIN SIGNAL PEPTIDASE"/>
    <property type="match status" value="1"/>
</dbReference>
<feature type="transmembrane region" description="Helical" evidence="9">
    <location>
        <begin position="132"/>
        <end position="150"/>
    </location>
</feature>
<protein>
    <recommendedName>
        <fullName evidence="9">Lipoprotein signal peptidase</fullName>
        <ecNumber evidence="9">3.4.23.36</ecNumber>
    </recommendedName>
    <alternativeName>
        <fullName evidence="9">Prolipoprotein signal peptidase</fullName>
    </alternativeName>
    <alternativeName>
        <fullName evidence="9">Signal peptidase II</fullName>
        <shortName evidence="9">SPase II</shortName>
    </alternativeName>
</protein>
<dbReference type="PROSITE" id="PS00855">
    <property type="entry name" value="SPASE_II"/>
    <property type="match status" value="1"/>
</dbReference>
<feature type="active site" evidence="9">
    <location>
        <position position="179"/>
    </location>
</feature>
<evidence type="ECO:0000256" key="2">
    <source>
        <dbReference type="ARBA" id="ARBA00022475"/>
    </source>
</evidence>
<accession>A0ABV4U1S7</accession>
<keyword evidence="3 9" id="KW-0645">Protease</keyword>
<evidence type="ECO:0000256" key="10">
    <source>
        <dbReference type="RuleBase" id="RU004181"/>
    </source>
</evidence>
<evidence type="ECO:0000256" key="7">
    <source>
        <dbReference type="ARBA" id="ARBA00022989"/>
    </source>
</evidence>
<evidence type="ECO:0000256" key="11">
    <source>
        <dbReference type="SAM" id="MobiDB-lite"/>
    </source>
</evidence>
<dbReference type="EMBL" id="JBGUBD010000002">
    <property type="protein sequence ID" value="MFA9477307.1"/>
    <property type="molecule type" value="Genomic_DNA"/>
</dbReference>
<comment type="catalytic activity">
    <reaction evidence="9">
        <text>Release of signal peptides from bacterial membrane prolipoproteins. Hydrolyzes -Xaa-Yaa-Zaa-|-(S,diacylglyceryl)Cys-, in which Xaa is hydrophobic (preferably Leu), and Yaa (Ala or Ser) and Zaa (Gly or Ala) have small, neutral side chains.</text>
        <dbReference type="EC" id="3.4.23.36"/>
    </reaction>
</comment>
<name>A0ABV4U1S7_9BACT</name>
<dbReference type="RefSeq" id="WP_425344232.1">
    <property type="nucleotide sequence ID" value="NZ_JBGUBD010000002.1"/>
</dbReference>
<evidence type="ECO:0000256" key="8">
    <source>
        <dbReference type="ARBA" id="ARBA00023136"/>
    </source>
</evidence>
<evidence type="ECO:0000256" key="5">
    <source>
        <dbReference type="ARBA" id="ARBA00022750"/>
    </source>
</evidence>
<evidence type="ECO:0000313" key="12">
    <source>
        <dbReference type="EMBL" id="MFA9477307.1"/>
    </source>
</evidence>
<dbReference type="HAMAP" id="MF_00161">
    <property type="entry name" value="LspA"/>
    <property type="match status" value="1"/>
</dbReference>
<evidence type="ECO:0000256" key="6">
    <source>
        <dbReference type="ARBA" id="ARBA00022801"/>
    </source>
</evidence>
<dbReference type="Proteomes" id="UP001575105">
    <property type="component" value="Unassembled WGS sequence"/>
</dbReference>
<keyword evidence="6 9" id="KW-0378">Hydrolase</keyword>
<keyword evidence="2 9" id="KW-1003">Cell membrane</keyword>